<feature type="domain" description="NADP-dependent oxidoreductase" evidence="1">
    <location>
        <begin position="20"/>
        <end position="291"/>
    </location>
</feature>
<dbReference type="InterPro" id="IPR023210">
    <property type="entry name" value="NADP_OxRdtase_dom"/>
</dbReference>
<proteinExistence type="predicted"/>
<evidence type="ECO:0000313" key="2">
    <source>
        <dbReference type="EMBL" id="CAE0036222.1"/>
    </source>
</evidence>
<dbReference type="EMBL" id="HBHW01005595">
    <property type="protein sequence ID" value="CAE0036222.1"/>
    <property type="molecule type" value="Transcribed_RNA"/>
</dbReference>
<dbReference type="InterPro" id="IPR020471">
    <property type="entry name" value="AKR"/>
</dbReference>
<dbReference type="PANTHER" id="PTHR42686">
    <property type="entry name" value="GH17980P-RELATED"/>
    <property type="match status" value="1"/>
</dbReference>
<accession>A0A7S2ZDM7</accession>
<dbReference type="GO" id="GO:0005829">
    <property type="term" value="C:cytosol"/>
    <property type="evidence" value="ECO:0007669"/>
    <property type="project" value="TreeGrafter"/>
</dbReference>
<dbReference type="GO" id="GO:0010349">
    <property type="term" value="F:L-galactose dehydrogenase activity"/>
    <property type="evidence" value="ECO:0007669"/>
    <property type="project" value="InterPro"/>
</dbReference>
<protein>
    <recommendedName>
        <fullName evidence="1">NADP-dependent oxidoreductase domain-containing protein</fullName>
    </recommendedName>
</protein>
<evidence type="ECO:0000259" key="1">
    <source>
        <dbReference type="Pfam" id="PF00248"/>
    </source>
</evidence>
<dbReference type="InterPro" id="IPR036812">
    <property type="entry name" value="NAD(P)_OxRdtase_dom_sf"/>
</dbReference>
<gene>
    <name evidence="2" type="ORF">RMAR00112_LOCUS4172</name>
    <name evidence="3" type="ORF">RMAR00112_LOCUS4173</name>
</gene>
<sequence length="314" mass="34536">MIVLPQERRTLGRTGMLVSPIGFGSSQLGGVRGGIDEAAGIEAVHEAFRSGINLFDTSPFYGLTRSEEVLGRAIADLPRRDIIVATKVGRYGETEFDFSAGRVTASVDESLRRLQLDYLDIVQCHEIELCEDVHQIISETLPALKTLKESGKVRAIGITGLPMWIYPYVLDRSKVELDLILSYCHNCLNDTTLRFLVPYFQVRGVGIVNASALSMGLLTHSGGPAWHPAPEELKLAARRAAALCEERNAELPRLALQYALADRDMDSTLVGIDSVKTLRSCLSAATEQIDEGLLNDVLKIFEPVHNMTWRSGVL</sequence>
<dbReference type="Pfam" id="PF00248">
    <property type="entry name" value="Aldo_ket_red"/>
    <property type="match status" value="1"/>
</dbReference>
<dbReference type="EMBL" id="HBHW01005597">
    <property type="protein sequence ID" value="CAE0036223.1"/>
    <property type="molecule type" value="Transcribed_RNA"/>
</dbReference>
<reference evidence="2" key="1">
    <citation type="submission" date="2021-01" db="EMBL/GenBank/DDBJ databases">
        <authorList>
            <person name="Corre E."/>
            <person name="Pelletier E."/>
            <person name="Niang G."/>
            <person name="Scheremetjew M."/>
            <person name="Finn R."/>
            <person name="Kale V."/>
            <person name="Holt S."/>
            <person name="Cochrane G."/>
            <person name="Meng A."/>
            <person name="Brown T."/>
            <person name="Cohen L."/>
        </authorList>
    </citation>
    <scope>NUCLEOTIDE SEQUENCE</scope>
    <source>
        <strain evidence="2">CCMP 769</strain>
    </source>
</reference>
<evidence type="ECO:0000313" key="3">
    <source>
        <dbReference type="EMBL" id="CAE0036223.1"/>
    </source>
</evidence>
<dbReference type="Gene3D" id="3.20.20.100">
    <property type="entry name" value="NADP-dependent oxidoreductase domain"/>
    <property type="match status" value="1"/>
</dbReference>
<dbReference type="CDD" id="cd19163">
    <property type="entry name" value="AKR_galDH"/>
    <property type="match status" value="1"/>
</dbReference>
<dbReference type="AlphaFoldDB" id="A0A7S2ZDM7"/>
<dbReference type="InterPro" id="IPR044479">
    <property type="entry name" value="LGALDH-like"/>
</dbReference>
<organism evidence="2">
    <name type="scientific">Rhodosorus marinus</name>
    <dbReference type="NCBI Taxonomy" id="101924"/>
    <lineage>
        <taxon>Eukaryota</taxon>
        <taxon>Rhodophyta</taxon>
        <taxon>Stylonematophyceae</taxon>
        <taxon>Stylonematales</taxon>
        <taxon>Stylonemataceae</taxon>
        <taxon>Rhodosorus</taxon>
    </lineage>
</organism>
<dbReference type="SUPFAM" id="SSF51430">
    <property type="entry name" value="NAD(P)-linked oxidoreductase"/>
    <property type="match status" value="1"/>
</dbReference>
<dbReference type="FunFam" id="3.20.20.100:FF:000011">
    <property type="entry name" value="Aldo/keto reductase"/>
    <property type="match status" value="1"/>
</dbReference>
<dbReference type="PANTHER" id="PTHR42686:SF1">
    <property type="entry name" value="GH17980P-RELATED"/>
    <property type="match status" value="1"/>
</dbReference>
<name>A0A7S2ZDM7_9RHOD</name>